<organism evidence="2 3">
    <name type="scientific">Microvirga thermotolerans</name>
    <dbReference type="NCBI Taxonomy" id="2651334"/>
    <lineage>
        <taxon>Bacteria</taxon>
        <taxon>Pseudomonadati</taxon>
        <taxon>Pseudomonadota</taxon>
        <taxon>Alphaproteobacteria</taxon>
        <taxon>Hyphomicrobiales</taxon>
        <taxon>Methylobacteriaceae</taxon>
        <taxon>Microvirga</taxon>
    </lineage>
</organism>
<proteinExistence type="predicted"/>
<dbReference type="RefSeq" id="WP_152586564.1">
    <property type="nucleotide sequence ID" value="NZ_CP045423.1"/>
</dbReference>
<dbReference type="KEGG" id="mico:GDR74_12235"/>
<name>A0A5P9JYW4_9HYPH</name>
<feature type="region of interest" description="Disordered" evidence="1">
    <location>
        <begin position="230"/>
        <end position="293"/>
    </location>
</feature>
<dbReference type="Proteomes" id="UP000325614">
    <property type="component" value="Chromosome"/>
</dbReference>
<keyword evidence="3" id="KW-1185">Reference proteome</keyword>
<evidence type="ECO:0000313" key="3">
    <source>
        <dbReference type="Proteomes" id="UP000325614"/>
    </source>
</evidence>
<sequence length="293" mass="31203">MAALLKATREAVAAAVATKFPLDELLGPELSRLISVSNSIVKRHGLLLERAIIEALEASGRFQVLHNPVIPITAASDSLVASNSPEALARIALRYDTPAIRSVTHDIVVIDLEAAWAGAYQIKRGGGDMGPRLRKPLERDLAAVRLLLRAYLRDQGYSAVDVVTTAAIDYLGSAGLPDHLTVLGSELDEHFGVPVVSTIEQMTGHLRAELHKAVPDLLRPLLAALEMQAAPTGPRQKAGTKESAGEELVGPPDFLADDPVDFPARPVGPGPRHAPHLLVVPRPPERPAGGPLF</sequence>
<evidence type="ECO:0000313" key="2">
    <source>
        <dbReference type="EMBL" id="QFU16928.1"/>
    </source>
</evidence>
<evidence type="ECO:0000256" key="1">
    <source>
        <dbReference type="SAM" id="MobiDB-lite"/>
    </source>
</evidence>
<gene>
    <name evidence="2" type="ORF">GDR74_12235</name>
</gene>
<protein>
    <submittedName>
        <fullName evidence="2">Uncharacterized protein</fullName>
    </submittedName>
</protein>
<dbReference type="AlphaFoldDB" id="A0A5P9JYW4"/>
<dbReference type="EMBL" id="CP045423">
    <property type="protein sequence ID" value="QFU16928.1"/>
    <property type="molecule type" value="Genomic_DNA"/>
</dbReference>
<accession>A0A5P9JYW4</accession>
<reference evidence="2 3" key="1">
    <citation type="submission" date="2019-10" db="EMBL/GenBank/DDBJ databases">
        <title>Isolation, Identification of Microvirga thermotolerans HR1, a novel thermophilic bacterium and Comparative Genomics of the genus Microvirga.</title>
        <authorList>
            <person name="Li J."/>
            <person name="Zhang W."/>
            <person name="Lin M."/>
            <person name="Wang J."/>
        </authorList>
    </citation>
    <scope>NUCLEOTIDE SEQUENCE [LARGE SCALE GENOMIC DNA]</scope>
    <source>
        <strain evidence="2 3">HR1</strain>
    </source>
</reference>